<dbReference type="InterPro" id="IPR004875">
    <property type="entry name" value="DDE_SF_endonuclease_dom"/>
</dbReference>
<dbReference type="EMBL" id="SFCI01000138">
    <property type="protein sequence ID" value="TFY82142.1"/>
    <property type="molecule type" value="Genomic_DNA"/>
</dbReference>
<sequence>MTGADFDARTLMLGNAEYQIWQLFLRLALLLRDAGIRHPHLIANFDQTQVTVADNSGCTFEVEGSKQVAVANKEEKRAWTAVVGITAAGNVLPTQIVMKGGLARSLPSPNSPGYAESKELGLLFGLNAKNYWSNIPLLEEYLEKIVTSHFSAQKQRLGYPEDQECVVLLDCWSVHRSEEFRNLVRRRWPWLRLRYIPGGCTGLAQPCDVGIQRPYKLSIKRSQLDDIISKTLIHLESNDDPTELKLDSRIGTLRDRSVAWFVKAWKEISQVDLVKKSFEHCAVRGGFNLSFESLTSSAALKVLRELPQTDPVLWAKISSESVSESDNAEAVPNMELAEDEDPFADDADDDGDETALEPSVFMAQILSEPVSADCLPGAADTLDLEEVQIPDAEEFGRGKRRKTANKKYRGFEYH</sequence>
<gene>
    <name evidence="2" type="ORF">EWM64_g1870</name>
</gene>
<keyword evidence="3" id="KW-1185">Reference proteome</keyword>
<dbReference type="Proteomes" id="UP000298061">
    <property type="component" value="Unassembled WGS sequence"/>
</dbReference>
<feature type="domain" description="DDE-1" evidence="1">
    <location>
        <begin position="76"/>
        <end position="273"/>
    </location>
</feature>
<protein>
    <recommendedName>
        <fullName evidence="1">DDE-1 domain-containing protein</fullName>
    </recommendedName>
</protein>
<dbReference type="GO" id="GO:0003676">
    <property type="term" value="F:nucleic acid binding"/>
    <property type="evidence" value="ECO:0007669"/>
    <property type="project" value="InterPro"/>
</dbReference>
<evidence type="ECO:0000259" key="1">
    <source>
        <dbReference type="Pfam" id="PF03184"/>
    </source>
</evidence>
<accession>A0A4Z0A553</accession>
<dbReference type="Pfam" id="PF03184">
    <property type="entry name" value="DDE_1"/>
    <property type="match status" value="1"/>
</dbReference>
<proteinExistence type="predicted"/>
<organism evidence="2 3">
    <name type="scientific">Hericium alpestre</name>
    <dbReference type="NCBI Taxonomy" id="135208"/>
    <lineage>
        <taxon>Eukaryota</taxon>
        <taxon>Fungi</taxon>
        <taxon>Dikarya</taxon>
        <taxon>Basidiomycota</taxon>
        <taxon>Agaricomycotina</taxon>
        <taxon>Agaricomycetes</taxon>
        <taxon>Russulales</taxon>
        <taxon>Hericiaceae</taxon>
        <taxon>Hericium</taxon>
    </lineage>
</organism>
<dbReference type="OrthoDB" id="3341102at2759"/>
<evidence type="ECO:0000313" key="3">
    <source>
        <dbReference type="Proteomes" id="UP000298061"/>
    </source>
</evidence>
<comment type="caution">
    <text evidence="2">The sequence shown here is derived from an EMBL/GenBank/DDBJ whole genome shotgun (WGS) entry which is preliminary data.</text>
</comment>
<reference evidence="2 3" key="1">
    <citation type="submission" date="2019-02" db="EMBL/GenBank/DDBJ databases">
        <title>Genome sequencing of the rare red list fungi Hericium alpestre (H. flagellum).</title>
        <authorList>
            <person name="Buettner E."/>
            <person name="Kellner H."/>
        </authorList>
    </citation>
    <scope>NUCLEOTIDE SEQUENCE [LARGE SCALE GENOMIC DNA]</scope>
    <source>
        <strain evidence="2 3">DSM 108284</strain>
    </source>
</reference>
<evidence type="ECO:0000313" key="2">
    <source>
        <dbReference type="EMBL" id="TFY82142.1"/>
    </source>
</evidence>
<name>A0A4Z0A553_9AGAM</name>
<dbReference type="AlphaFoldDB" id="A0A4Z0A553"/>